<organism evidence="1 2">
    <name type="scientific">Xenoophorus captivus</name>
    <dbReference type="NCBI Taxonomy" id="1517983"/>
    <lineage>
        <taxon>Eukaryota</taxon>
        <taxon>Metazoa</taxon>
        <taxon>Chordata</taxon>
        <taxon>Craniata</taxon>
        <taxon>Vertebrata</taxon>
        <taxon>Euteleostomi</taxon>
        <taxon>Actinopterygii</taxon>
        <taxon>Neopterygii</taxon>
        <taxon>Teleostei</taxon>
        <taxon>Neoteleostei</taxon>
        <taxon>Acanthomorphata</taxon>
        <taxon>Ovalentaria</taxon>
        <taxon>Atherinomorphae</taxon>
        <taxon>Cyprinodontiformes</taxon>
        <taxon>Goodeidae</taxon>
        <taxon>Xenoophorus</taxon>
    </lineage>
</organism>
<name>A0ABV0QNB4_9TELE</name>
<accession>A0ABV0QNB4</accession>
<sequence length="54" mass="5715">DALLTLAMAERIPSGILSHGTWNVSGHVLDMQNGDLLLLELLLSEISDNEANGG</sequence>
<reference evidence="1 2" key="1">
    <citation type="submission" date="2021-06" db="EMBL/GenBank/DDBJ databases">
        <authorList>
            <person name="Palmer J.M."/>
        </authorList>
    </citation>
    <scope>NUCLEOTIDE SEQUENCE [LARGE SCALE GENOMIC DNA]</scope>
    <source>
        <strain evidence="1 2">XC_2019</strain>
        <tissue evidence="1">Muscle</tissue>
    </source>
</reference>
<dbReference type="EMBL" id="JAHRIN010017169">
    <property type="protein sequence ID" value="MEQ2196903.1"/>
    <property type="molecule type" value="Genomic_DNA"/>
</dbReference>
<evidence type="ECO:0000313" key="2">
    <source>
        <dbReference type="Proteomes" id="UP001434883"/>
    </source>
</evidence>
<gene>
    <name evidence="1" type="ORF">XENOCAPTIV_017489</name>
</gene>
<protein>
    <submittedName>
        <fullName evidence="1">Uncharacterized protein</fullName>
    </submittedName>
</protein>
<keyword evidence="2" id="KW-1185">Reference proteome</keyword>
<proteinExistence type="predicted"/>
<feature type="non-terminal residue" evidence="1">
    <location>
        <position position="1"/>
    </location>
</feature>
<comment type="caution">
    <text evidence="1">The sequence shown here is derived from an EMBL/GenBank/DDBJ whole genome shotgun (WGS) entry which is preliminary data.</text>
</comment>
<evidence type="ECO:0000313" key="1">
    <source>
        <dbReference type="EMBL" id="MEQ2196903.1"/>
    </source>
</evidence>
<dbReference type="Proteomes" id="UP001434883">
    <property type="component" value="Unassembled WGS sequence"/>
</dbReference>